<reference evidence="4 5" key="1">
    <citation type="journal article" date="2024" name="bioRxiv">
        <title>A reference genome for Trichogramma kaykai: A tiny desert-dwelling parasitoid wasp with competing sex-ratio distorters.</title>
        <authorList>
            <person name="Culotta J."/>
            <person name="Lindsey A.R."/>
        </authorList>
    </citation>
    <scope>NUCLEOTIDE SEQUENCE [LARGE SCALE GENOMIC DNA]</scope>
    <source>
        <strain evidence="4 5">KSX58</strain>
    </source>
</reference>
<evidence type="ECO:0000313" key="5">
    <source>
        <dbReference type="Proteomes" id="UP001627154"/>
    </source>
</evidence>
<protein>
    <submittedName>
        <fullName evidence="4">Uncharacterized protein</fullName>
    </submittedName>
</protein>
<keyword evidence="1" id="KW-0175">Coiled coil</keyword>
<evidence type="ECO:0000256" key="2">
    <source>
        <dbReference type="SAM" id="MobiDB-lite"/>
    </source>
</evidence>
<organism evidence="4 5">
    <name type="scientific">Trichogramma kaykai</name>
    <dbReference type="NCBI Taxonomy" id="54128"/>
    <lineage>
        <taxon>Eukaryota</taxon>
        <taxon>Metazoa</taxon>
        <taxon>Ecdysozoa</taxon>
        <taxon>Arthropoda</taxon>
        <taxon>Hexapoda</taxon>
        <taxon>Insecta</taxon>
        <taxon>Pterygota</taxon>
        <taxon>Neoptera</taxon>
        <taxon>Endopterygota</taxon>
        <taxon>Hymenoptera</taxon>
        <taxon>Apocrita</taxon>
        <taxon>Proctotrupomorpha</taxon>
        <taxon>Chalcidoidea</taxon>
        <taxon>Trichogrammatidae</taxon>
        <taxon>Trichogramma</taxon>
    </lineage>
</organism>
<dbReference type="EMBL" id="JBJJXI010000082">
    <property type="protein sequence ID" value="KAL3395431.1"/>
    <property type="molecule type" value="Genomic_DNA"/>
</dbReference>
<comment type="caution">
    <text evidence="4">The sequence shown here is derived from an EMBL/GenBank/DDBJ whole genome shotgun (WGS) entry which is preliminary data.</text>
</comment>
<evidence type="ECO:0000256" key="1">
    <source>
        <dbReference type="SAM" id="Coils"/>
    </source>
</evidence>
<feature type="coiled-coil region" evidence="1">
    <location>
        <begin position="166"/>
        <end position="193"/>
    </location>
</feature>
<keyword evidence="5" id="KW-1185">Reference proteome</keyword>
<dbReference type="AlphaFoldDB" id="A0ABD2XRB6"/>
<evidence type="ECO:0000313" key="4">
    <source>
        <dbReference type="EMBL" id="KAL3407128.1"/>
    </source>
</evidence>
<name>A0ABD2XRB6_9HYME</name>
<sequence>MSPTTTLQVCVQCSSNLENAADLVRCSSCTVPAHSRCALTGTSVFTCGACLAASTSRIARSHSCSSASSARSTSLKRSLSSPDNSAIVTTKKVKPLAIKSTLRSMSADDKNKSKVVPPPKKPAKGPPTWFTEYEQRMNARLDHIDERLDIFAQKQREQDAAITNNTVNITELNERLSNELSELQRQHTECGQAIAGVREEVARLAATAATGAVPNMARPVSANCFEDCEVRLSGIPAQLYPCDRSTVERVLAALEERELLPHVLNIREWNVKRRAPTTAPGGAAAQAPAPTTVACVIRFASAGARETFLSAAPRFQRLPVSQIFELPDAGDGLLSASPILPIESYKLLKKCWTVRKQHHLPNPIIRNMRIYMRRTGCKELTAVGCETDLSAFVAGLQQSLPSSESASLPATVS</sequence>
<feature type="region of interest" description="Disordered" evidence="2">
    <location>
        <begin position="101"/>
        <end position="128"/>
    </location>
</feature>
<proteinExistence type="predicted"/>
<evidence type="ECO:0000313" key="3">
    <source>
        <dbReference type="EMBL" id="KAL3395431.1"/>
    </source>
</evidence>
<dbReference type="EMBL" id="JBJJXI010000018">
    <property type="protein sequence ID" value="KAL3407128.1"/>
    <property type="molecule type" value="Genomic_DNA"/>
</dbReference>
<gene>
    <name evidence="4" type="ORF">TKK_001193</name>
    <name evidence="3" type="ORF">TKK_010533</name>
</gene>
<dbReference type="Proteomes" id="UP001627154">
    <property type="component" value="Unassembled WGS sequence"/>
</dbReference>
<accession>A0ABD2XRB6</accession>